<dbReference type="EMBL" id="JAKXMK010000009">
    <property type="protein sequence ID" value="MCH6166350.1"/>
    <property type="molecule type" value="Genomic_DNA"/>
</dbReference>
<comment type="caution">
    <text evidence="2">The sequence shown here is derived from an EMBL/GenBank/DDBJ whole genome shotgun (WGS) entry which is preliminary data.</text>
</comment>
<proteinExistence type="predicted"/>
<gene>
    <name evidence="2" type="ORF">MMF94_11700</name>
</gene>
<evidence type="ECO:0000313" key="3">
    <source>
        <dbReference type="Proteomes" id="UP001299970"/>
    </source>
</evidence>
<dbReference type="Proteomes" id="UP001299970">
    <property type="component" value="Unassembled WGS sequence"/>
</dbReference>
<accession>A0ABS9TCT8</accession>
<name>A0ABS9TCT8_9PSEU</name>
<evidence type="ECO:0000313" key="2">
    <source>
        <dbReference type="EMBL" id="MCH6166350.1"/>
    </source>
</evidence>
<protein>
    <submittedName>
        <fullName evidence="2">Uncharacterized protein</fullName>
    </submittedName>
</protein>
<keyword evidence="3" id="KW-1185">Reference proteome</keyword>
<organism evidence="2 3">
    <name type="scientific">Pseudonocardia alaniniphila</name>
    <dbReference type="NCBI Taxonomy" id="75291"/>
    <lineage>
        <taxon>Bacteria</taxon>
        <taxon>Bacillati</taxon>
        <taxon>Actinomycetota</taxon>
        <taxon>Actinomycetes</taxon>
        <taxon>Pseudonocardiales</taxon>
        <taxon>Pseudonocardiaceae</taxon>
        <taxon>Pseudonocardia</taxon>
    </lineage>
</organism>
<evidence type="ECO:0000256" key="1">
    <source>
        <dbReference type="SAM" id="MobiDB-lite"/>
    </source>
</evidence>
<reference evidence="2 3" key="1">
    <citation type="submission" date="2022-03" db="EMBL/GenBank/DDBJ databases">
        <title>Pseudonocardia alaer sp. nov., a novel actinomycete isolated from reed forest soil.</title>
        <authorList>
            <person name="Wang L."/>
        </authorList>
    </citation>
    <scope>NUCLEOTIDE SEQUENCE [LARGE SCALE GENOMIC DNA]</scope>
    <source>
        <strain evidence="2 3">Y-16303</strain>
    </source>
</reference>
<dbReference type="RefSeq" id="WP_241036382.1">
    <property type="nucleotide sequence ID" value="NZ_BAAAJF010000002.1"/>
</dbReference>
<feature type="region of interest" description="Disordered" evidence="1">
    <location>
        <begin position="24"/>
        <end position="44"/>
    </location>
</feature>
<sequence length="365" mass="40044">MLGLPRSAGNAAVVAAMWALEGTRDDGPAASSSEHGARSGPLTSVSSTALSAHANPYTIQRAARDDSDPDLKAIYDELVTGSQTFRMLDAQLAESHGQIRLIDSLKLFGRQRGAVAYVGNQHAIMAPAGGAHPNALRSNLMWEMHNALNRGEAVRTGSTFAPHLPRSMGGPPMPTLEQARAQKYYVAARALAIEWDEWATVIEADLNSLKVNFELANSGDTWRDAIDDNLNFLIDGAGNRHPDLEREVQTPFISSFSTADPRSWRDFSNYLEKQLRMNHTTGYDVNARSRDWIGRKMLEIVEDENHAALLIGKPEIRDFLEGRTRKVKPGFANPFKNTYIVERVVDLDTAASAGNSGNPLPTFSF</sequence>